<keyword evidence="1" id="KW-0472">Membrane</keyword>
<gene>
    <name evidence="2" type="ORF">CEPIT_LOCUS20599</name>
</gene>
<accession>A0AAV0E459</accession>
<organism evidence="2 3">
    <name type="scientific">Cuscuta epithymum</name>
    <dbReference type="NCBI Taxonomy" id="186058"/>
    <lineage>
        <taxon>Eukaryota</taxon>
        <taxon>Viridiplantae</taxon>
        <taxon>Streptophyta</taxon>
        <taxon>Embryophyta</taxon>
        <taxon>Tracheophyta</taxon>
        <taxon>Spermatophyta</taxon>
        <taxon>Magnoliopsida</taxon>
        <taxon>eudicotyledons</taxon>
        <taxon>Gunneridae</taxon>
        <taxon>Pentapetalae</taxon>
        <taxon>asterids</taxon>
        <taxon>lamiids</taxon>
        <taxon>Solanales</taxon>
        <taxon>Convolvulaceae</taxon>
        <taxon>Cuscuteae</taxon>
        <taxon>Cuscuta</taxon>
        <taxon>Cuscuta subgen. Cuscuta</taxon>
    </lineage>
</organism>
<comment type="caution">
    <text evidence="2">The sequence shown here is derived from an EMBL/GenBank/DDBJ whole genome shotgun (WGS) entry which is preliminary data.</text>
</comment>
<dbReference type="AlphaFoldDB" id="A0AAV0E459"/>
<keyword evidence="3" id="KW-1185">Reference proteome</keyword>
<feature type="transmembrane region" description="Helical" evidence="1">
    <location>
        <begin position="69"/>
        <end position="93"/>
    </location>
</feature>
<name>A0AAV0E459_9ASTE</name>
<keyword evidence="1" id="KW-0812">Transmembrane</keyword>
<proteinExistence type="predicted"/>
<evidence type="ECO:0000313" key="3">
    <source>
        <dbReference type="Proteomes" id="UP001152523"/>
    </source>
</evidence>
<keyword evidence="1" id="KW-1133">Transmembrane helix</keyword>
<reference evidence="2" key="1">
    <citation type="submission" date="2022-07" db="EMBL/GenBank/DDBJ databases">
        <authorList>
            <person name="Macas J."/>
            <person name="Novak P."/>
            <person name="Neumann P."/>
        </authorList>
    </citation>
    <scope>NUCLEOTIDE SEQUENCE</scope>
</reference>
<evidence type="ECO:0000256" key="1">
    <source>
        <dbReference type="SAM" id="Phobius"/>
    </source>
</evidence>
<protein>
    <submittedName>
        <fullName evidence="2">Uncharacterized protein</fullName>
    </submittedName>
</protein>
<sequence>MKSLQQRHHISLQLPTSDGNSPVIFSGGNMVTYDRIGSFTVLFLEESAESNPSLLFFLERPAMEWNPSLFGAACYGWSPSLFFLLWAACYGWSPSLFFCFGQPAMDEVLHCLGSLLWMESFIVFLLWAAFYGWNPSLFGQPAMDGILHCFLLWAAPMV</sequence>
<feature type="transmembrane region" description="Helical" evidence="1">
    <location>
        <begin position="113"/>
        <end position="133"/>
    </location>
</feature>
<dbReference type="EMBL" id="CAMAPF010000219">
    <property type="protein sequence ID" value="CAH9114210.1"/>
    <property type="molecule type" value="Genomic_DNA"/>
</dbReference>
<dbReference type="Proteomes" id="UP001152523">
    <property type="component" value="Unassembled WGS sequence"/>
</dbReference>
<evidence type="ECO:0000313" key="2">
    <source>
        <dbReference type="EMBL" id="CAH9114210.1"/>
    </source>
</evidence>